<sequence>MIVVSYENWHSGPREIKPGESQKKRYISDAIRLRIFKRDGYQCKNCGINKNLTIDHIYPISLGGTSEDKNLQTLCMSCNSSKGANV</sequence>
<dbReference type="PANTHER" id="PTHR33877:SF2">
    <property type="entry name" value="OS07G0170200 PROTEIN"/>
    <property type="match status" value="1"/>
</dbReference>
<keyword evidence="2" id="KW-0540">Nuclease</keyword>
<organism evidence="2 3">
    <name type="scientific">Limnobaculum allomyrinae</name>
    <dbReference type="NCBI Taxonomy" id="2791986"/>
    <lineage>
        <taxon>Bacteria</taxon>
        <taxon>Pseudomonadati</taxon>
        <taxon>Pseudomonadota</taxon>
        <taxon>Gammaproteobacteria</taxon>
        <taxon>Enterobacterales</taxon>
        <taxon>Budviciaceae</taxon>
        <taxon>Limnobaculum</taxon>
    </lineage>
</organism>
<gene>
    <name evidence="2" type="ORF">I2494_20415</name>
</gene>
<dbReference type="InterPro" id="IPR002711">
    <property type="entry name" value="HNH"/>
</dbReference>
<dbReference type="InterPro" id="IPR052892">
    <property type="entry name" value="NA-targeting_endonuclease"/>
</dbReference>
<dbReference type="SMART" id="SM00507">
    <property type="entry name" value="HNHc"/>
    <property type="match status" value="1"/>
</dbReference>
<dbReference type="PANTHER" id="PTHR33877">
    <property type="entry name" value="SLL1193 PROTEIN"/>
    <property type="match status" value="1"/>
</dbReference>
<feature type="domain" description="HNH nuclease" evidence="1">
    <location>
        <begin position="30"/>
        <end position="80"/>
    </location>
</feature>
<dbReference type="InterPro" id="IPR003615">
    <property type="entry name" value="HNH_nuc"/>
</dbReference>
<evidence type="ECO:0000313" key="3">
    <source>
        <dbReference type="Proteomes" id="UP001296921"/>
    </source>
</evidence>
<name>A0ABS1IW74_9GAMM</name>
<dbReference type="CDD" id="cd00085">
    <property type="entry name" value="HNHc"/>
    <property type="match status" value="1"/>
</dbReference>
<dbReference type="Gene3D" id="1.10.30.50">
    <property type="match status" value="1"/>
</dbReference>
<comment type="caution">
    <text evidence="2">The sequence shown here is derived from an EMBL/GenBank/DDBJ whole genome shotgun (WGS) entry which is preliminary data.</text>
</comment>
<keyword evidence="2" id="KW-0255">Endonuclease</keyword>
<dbReference type="GO" id="GO:0004519">
    <property type="term" value="F:endonuclease activity"/>
    <property type="evidence" value="ECO:0007669"/>
    <property type="project" value="UniProtKB-KW"/>
</dbReference>
<proteinExistence type="predicted"/>
<accession>A0ABS1IW74</accession>
<keyword evidence="3" id="KW-1185">Reference proteome</keyword>
<protein>
    <submittedName>
        <fullName evidence="2">HNH endonuclease</fullName>
    </submittedName>
</protein>
<dbReference type="Pfam" id="PF01844">
    <property type="entry name" value="HNH"/>
    <property type="match status" value="1"/>
</dbReference>
<evidence type="ECO:0000313" key="2">
    <source>
        <dbReference type="EMBL" id="MBK5146032.1"/>
    </source>
</evidence>
<evidence type="ECO:0000259" key="1">
    <source>
        <dbReference type="SMART" id="SM00507"/>
    </source>
</evidence>
<dbReference type="EMBL" id="JADRCR010000026">
    <property type="protein sequence ID" value="MBK5146032.1"/>
    <property type="molecule type" value="Genomic_DNA"/>
</dbReference>
<dbReference type="Proteomes" id="UP001296921">
    <property type="component" value="Unassembled WGS sequence"/>
</dbReference>
<keyword evidence="2" id="KW-0378">Hydrolase</keyword>
<reference evidence="2 3" key="1">
    <citation type="submission" date="2020-11" db="EMBL/GenBank/DDBJ databases">
        <title>Insectihabitans protaetiae gen. nov. sp. nov. and Insectihabitans allomyrinae sp. nov., isolated from larvae of Protaetia brevitarsis seulensis and Allomyrina dichotoma, respectively.</title>
        <authorList>
            <person name="Lee S.D."/>
            <person name="Byeon Y.-S."/>
            <person name="Kim S.-M."/>
            <person name="Yang H.L."/>
            <person name="Kim I.S."/>
        </authorList>
    </citation>
    <scope>NUCLEOTIDE SEQUENCE [LARGE SCALE GENOMIC DNA]</scope>
    <source>
        <strain evidence="2 3">BWR-B9</strain>
    </source>
</reference>